<sequence length="99" mass="11309">MNYLNGIQIIEKNVLLVQFTDRDIELSHDYTFINFKEKIDNYSDVDGYLYLINGLNKTSIDSSISSGINSICQLDKMKDKDILSFKDIGSVSLKKLAHQ</sequence>
<accession>A0A5C6QJ64</accession>
<protein>
    <submittedName>
        <fullName evidence="1">Uncharacterized protein</fullName>
    </submittedName>
</protein>
<keyword evidence="2" id="KW-1185">Reference proteome</keyword>
<evidence type="ECO:0000313" key="2">
    <source>
        <dbReference type="Proteomes" id="UP000321822"/>
    </source>
</evidence>
<evidence type="ECO:0000313" key="1">
    <source>
        <dbReference type="EMBL" id="TWX68662.1"/>
    </source>
</evidence>
<proteinExistence type="predicted"/>
<reference evidence="1 2" key="1">
    <citation type="submission" date="2019-07" db="EMBL/GenBank/DDBJ databases">
        <title>Genomes of sea-ice associated Colwellia species.</title>
        <authorList>
            <person name="Bowman J.P."/>
        </authorList>
    </citation>
    <scope>NUCLEOTIDE SEQUENCE [LARGE SCALE GENOMIC DNA]</scope>
    <source>
        <strain evidence="1 2">ACAM 459</strain>
    </source>
</reference>
<dbReference type="EMBL" id="VOLT01000004">
    <property type="protein sequence ID" value="TWX68662.1"/>
    <property type="molecule type" value="Genomic_DNA"/>
</dbReference>
<dbReference type="RefSeq" id="WP_146786722.1">
    <property type="nucleotide sequence ID" value="NZ_VOLT01000004.1"/>
</dbReference>
<name>A0A5C6QJ64_9GAMM</name>
<gene>
    <name evidence="1" type="ORF">ESZ36_09300</name>
</gene>
<dbReference type="AlphaFoldDB" id="A0A5C6QJ64"/>
<organism evidence="1 2">
    <name type="scientific">Colwellia demingiae</name>
    <dbReference type="NCBI Taxonomy" id="89401"/>
    <lineage>
        <taxon>Bacteria</taxon>
        <taxon>Pseudomonadati</taxon>
        <taxon>Pseudomonadota</taxon>
        <taxon>Gammaproteobacteria</taxon>
        <taxon>Alteromonadales</taxon>
        <taxon>Colwelliaceae</taxon>
        <taxon>Colwellia</taxon>
    </lineage>
</organism>
<comment type="caution">
    <text evidence="1">The sequence shown here is derived from an EMBL/GenBank/DDBJ whole genome shotgun (WGS) entry which is preliminary data.</text>
</comment>
<dbReference type="Proteomes" id="UP000321822">
    <property type="component" value="Unassembled WGS sequence"/>
</dbReference>